<dbReference type="PROSITE" id="PS00584">
    <property type="entry name" value="PFKB_KINASES_2"/>
    <property type="match status" value="1"/>
</dbReference>
<dbReference type="EMBL" id="AP011704">
    <property type="protein sequence ID" value="BAL54942.1"/>
    <property type="molecule type" value="Genomic_DNA"/>
</dbReference>
<gene>
    <name evidence="4" type="ORF">HGMM_F22A10C18</name>
</gene>
<dbReference type="InterPro" id="IPR011611">
    <property type="entry name" value="PfkB_dom"/>
</dbReference>
<dbReference type="Gene3D" id="3.40.1190.20">
    <property type="match status" value="1"/>
</dbReference>
<proteinExistence type="predicted"/>
<evidence type="ECO:0000313" key="4">
    <source>
        <dbReference type="EMBL" id="BAL54942.1"/>
    </source>
</evidence>
<dbReference type="AlphaFoldDB" id="H5SFK6"/>
<organism evidence="4">
    <name type="scientific">uncultured Acidobacteriota bacterium</name>
    <dbReference type="NCBI Taxonomy" id="171953"/>
    <lineage>
        <taxon>Bacteria</taxon>
        <taxon>Pseudomonadati</taxon>
        <taxon>Acidobacteriota</taxon>
        <taxon>environmental samples</taxon>
    </lineage>
</organism>
<dbReference type="PANTHER" id="PTHR10584">
    <property type="entry name" value="SUGAR KINASE"/>
    <property type="match status" value="1"/>
</dbReference>
<reference evidence="4" key="1">
    <citation type="journal article" date="2005" name="Environ. Microbiol.">
        <title>Genetic and functional properties of uncultivated thermophilic crenarchaeotes from a subsurface gold mine as revealed by analysis of genome fragments.</title>
        <authorList>
            <person name="Nunoura T."/>
            <person name="Hirayama H."/>
            <person name="Takami H."/>
            <person name="Oida H."/>
            <person name="Nishi S."/>
            <person name="Shimamura S."/>
            <person name="Suzuki Y."/>
            <person name="Inagaki F."/>
            <person name="Takai K."/>
            <person name="Nealson K.H."/>
            <person name="Horikoshi K."/>
        </authorList>
    </citation>
    <scope>NUCLEOTIDE SEQUENCE</scope>
</reference>
<dbReference type="InterPro" id="IPR029056">
    <property type="entry name" value="Ribokinase-like"/>
</dbReference>
<evidence type="ECO:0000259" key="3">
    <source>
        <dbReference type="Pfam" id="PF00294"/>
    </source>
</evidence>
<sequence>MNEAKAWDVITVGDVFVDVILSGFSAWPQPGEEAFATHFARDVGGGAVITACGLARLGMRVSVLAAIGREEEAWVRKRLKAQGVDTRRLIRHEKEPTAVTVSVSRENERAFFTYMGANRALPAVLAHERVWRTLTAARHVHLACAPDPAVLVALGRFLHAHGTRLSLDVGWHPEWLRDPASRRALAALDLFLPNEREATEMTGARDPKAALRALAEAGAPIIALKRGAVGAMLLWNGELFAETPPGIRPVDTTGAGDCFDAGFLYAWLSGEPPERCLKIATICGALSTRGLGGIAAFPTREEIEETLRTMSSESTRP</sequence>
<keyword evidence="2 4" id="KW-0418">Kinase</keyword>
<name>H5SFK6_9BACT</name>
<dbReference type="InterPro" id="IPR002173">
    <property type="entry name" value="Carboh/pur_kinase_PfkB_CS"/>
</dbReference>
<dbReference type="PANTHER" id="PTHR10584:SF166">
    <property type="entry name" value="RIBOKINASE"/>
    <property type="match status" value="1"/>
</dbReference>
<feature type="domain" description="Carbohydrate kinase PfkB" evidence="3">
    <location>
        <begin position="11"/>
        <end position="299"/>
    </location>
</feature>
<dbReference type="CDD" id="cd01166">
    <property type="entry name" value="KdgK"/>
    <property type="match status" value="1"/>
</dbReference>
<dbReference type="GO" id="GO:0016301">
    <property type="term" value="F:kinase activity"/>
    <property type="evidence" value="ECO:0007669"/>
    <property type="project" value="UniProtKB-KW"/>
</dbReference>
<protein>
    <submittedName>
        <fullName evidence="4">Ribokinase domain protein</fullName>
    </submittedName>
</protein>
<accession>H5SFK6</accession>
<evidence type="ECO:0000256" key="2">
    <source>
        <dbReference type="ARBA" id="ARBA00022777"/>
    </source>
</evidence>
<reference evidence="4" key="2">
    <citation type="journal article" date="2012" name="PLoS ONE">
        <title>A Deeply Branching Thermophilic Bacterium with an Ancient Acetyl-CoA Pathway Dominates a Subsurface Ecosystem.</title>
        <authorList>
            <person name="Takami H."/>
            <person name="Noguchi H."/>
            <person name="Takaki Y."/>
            <person name="Uchiyama I."/>
            <person name="Toyoda A."/>
            <person name="Nishi S."/>
            <person name="Chee G.-J."/>
            <person name="Arai W."/>
            <person name="Nunoura T."/>
            <person name="Itoh T."/>
            <person name="Hattori M."/>
            <person name="Takai K."/>
        </authorList>
    </citation>
    <scope>NUCLEOTIDE SEQUENCE</scope>
</reference>
<keyword evidence="1" id="KW-0808">Transferase</keyword>
<dbReference type="Pfam" id="PF00294">
    <property type="entry name" value="PfkB"/>
    <property type="match status" value="1"/>
</dbReference>
<dbReference type="SUPFAM" id="SSF53613">
    <property type="entry name" value="Ribokinase-like"/>
    <property type="match status" value="1"/>
</dbReference>
<evidence type="ECO:0000256" key="1">
    <source>
        <dbReference type="ARBA" id="ARBA00022679"/>
    </source>
</evidence>